<evidence type="ECO:0000259" key="11">
    <source>
        <dbReference type="PROSITE" id="PS51262"/>
    </source>
</evidence>
<protein>
    <submittedName>
        <fullName evidence="12">Uncharacterized protein</fullName>
    </submittedName>
</protein>
<evidence type="ECO:0000256" key="3">
    <source>
        <dbReference type="ARBA" id="ARBA00022723"/>
    </source>
</evidence>
<dbReference type="InterPro" id="IPR017907">
    <property type="entry name" value="Znf_RING_CS"/>
</dbReference>
<dbReference type="CDD" id="cd19803">
    <property type="entry name" value="Bbox1_TRIM9-like_C-I"/>
    <property type="match status" value="1"/>
</dbReference>
<keyword evidence="5" id="KW-0833">Ubl conjugation pathway</keyword>
<evidence type="ECO:0000256" key="4">
    <source>
        <dbReference type="ARBA" id="ARBA00022771"/>
    </source>
</evidence>
<keyword evidence="9" id="KW-0472">Membrane</keyword>
<feature type="domain" description="B box-type" evidence="10">
    <location>
        <begin position="166"/>
        <end position="215"/>
    </location>
</feature>
<sequence>MRAMRSSSTLHNLQSPQVRMEEELKCPVCLRFYCNPLVLPCSHSLCAGCARSLQENTQPQVSQNIEETPVINEQSDIIKDFPDIDKVSVVSETDSGVVCNSRPNSYVGTPSIGNLFQAIHGSSYSIKCPVCKKNVYLDEKGYNSLPKNKVLETIVEKYAVDHEQVQISVKCELCEKESKNASAMCEQCEVFYCDSCRESCHPSRGPLAQHNLVDPKQGKAILRAKNKGKEIKCLEHVEEHLSMYCLVCKISVCYICHQEGQHISHDVQALGAMSKSQKTELSQNLQSLSEKAKAGTEFIQKLKVMVDKVHGNSLEFESAVVAQCDALIESIKKRKLELLKTVKDEKELKVRVLKEQVSQCTSLLQRTTGLLHFCIEVLKESDPASFLQISGGLLNRVSNVEQTFNKEMELSPRISPEFELTLDNKSVLHCIETMNFFQMKVYEIQHKKNYMLPLLQSVLLQKESIHNSCDTCEVYSELLSSMKFFISWSDPLKVKHFYSSYIFKGEGLVGKFIKSGMLENTKHEKIADVTSIKKKQNSLLNFLFLLFCCCMVLFSYIGFSDVENYMYPFACRGIL</sequence>
<accession>A0ABQ9EV59</accession>
<name>A0ABQ9EV59_TEGGR</name>
<dbReference type="Pfam" id="PF13445">
    <property type="entry name" value="zf-RING_UBOX"/>
    <property type="match status" value="1"/>
</dbReference>
<evidence type="ECO:0000256" key="2">
    <source>
        <dbReference type="ARBA" id="ARBA00022490"/>
    </source>
</evidence>
<dbReference type="SMART" id="SM00502">
    <property type="entry name" value="BBC"/>
    <property type="match status" value="1"/>
</dbReference>
<comment type="caution">
    <text evidence="12">The sequence shown here is derived from an EMBL/GenBank/DDBJ whole genome shotgun (WGS) entry which is preliminary data.</text>
</comment>
<dbReference type="SMART" id="SM00184">
    <property type="entry name" value="RING"/>
    <property type="match status" value="1"/>
</dbReference>
<dbReference type="InterPro" id="IPR013083">
    <property type="entry name" value="Znf_RING/FYVE/PHD"/>
</dbReference>
<dbReference type="PROSITE" id="PS51262">
    <property type="entry name" value="COS"/>
    <property type="match status" value="1"/>
</dbReference>
<evidence type="ECO:0000313" key="12">
    <source>
        <dbReference type="EMBL" id="KAJ8309068.1"/>
    </source>
</evidence>
<comment type="subcellular location">
    <subcellularLocation>
        <location evidence="1">Cytoplasm</location>
    </subcellularLocation>
</comment>
<proteinExistence type="predicted"/>
<dbReference type="SUPFAM" id="SSF57845">
    <property type="entry name" value="B-box zinc-binding domain"/>
    <property type="match status" value="1"/>
</dbReference>
<dbReference type="PROSITE" id="PS50119">
    <property type="entry name" value="ZF_BBOX"/>
    <property type="match status" value="2"/>
</dbReference>
<dbReference type="PANTHER" id="PTHR24099:SF15">
    <property type="entry name" value="E3 UBIQUITIN-PROTEIN LIGASE TRIM9"/>
    <property type="match status" value="1"/>
</dbReference>
<keyword evidence="2" id="KW-0963">Cytoplasm</keyword>
<dbReference type="InterPro" id="IPR050617">
    <property type="entry name" value="E3_ligase_FN3/SPRY"/>
</dbReference>
<reference evidence="12 13" key="1">
    <citation type="submission" date="2022-12" db="EMBL/GenBank/DDBJ databases">
        <title>Chromosome-level genome of Tegillarca granosa.</title>
        <authorList>
            <person name="Kim J."/>
        </authorList>
    </citation>
    <scope>NUCLEOTIDE SEQUENCE [LARGE SCALE GENOMIC DNA]</scope>
    <source>
        <strain evidence="12">Teg-2019</strain>
        <tissue evidence="12">Adductor muscle</tissue>
    </source>
</reference>
<dbReference type="InterPro" id="IPR001841">
    <property type="entry name" value="Znf_RING"/>
</dbReference>
<dbReference type="EMBL" id="JARBDR010000657">
    <property type="protein sequence ID" value="KAJ8309068.1"/>
    <property type="molecule type" value="Genomic_DNA"/>
</dbReference>
<evidence type="ECO:0000256" key="8">
    <source>
        <dbReference type="PROSITE-ProRule" id="PRU00024"/>
    </source>
</evidence>
<keyword evidence="9" id="KW-1133">Transmembrane helix</keyword>
<dbReference type="InterPro" id="IPR000315">
    <property type="entry name" value="Znf_B-box"/>
</dbReference>
<dbReference type="Gene3D" id="4.10.830.40">
    <property type="match status" value="1"/>
</dbReference>
<keyword evidence="6" id="KW-0862">Zinc</keyword>
<dbReference type="InterPro" id="IPR017903">
    <property type="entry name" value="COS_domain"/>
</dbReference>
<evidence type="ECO:0000259" key="10">
    <source>
        <dbReference type="PROSITE" id="PS50119"/>
    </source>
</evidence>
<evidence type="ECO:0000313" key="13">
    <source>
        <dbReference type="Proteomes" id="UP001217089"/>
    </source>
</evidence>
<dbReference type="SMART" id="SM00336">
    <property type="entry name" value="BBOX"/>
    <property type="match status" value="2"/>
</dbReference>
<dbReference type="SUPFAM" id="SSF57850">
    <property type="entry name" value="RING/U-box"/>
    <property type="match status" value="1"/>
</dbReference>
<feature type="domain" description="B box-type" evidence="10">
    <location>
        <begin position="228"/>
        <end position="270"/>
    </location>
</feature>
<dbReference type="CDD" id="cd19764">
    <property type="entry name" value="Bbox2_TRIM9-like"/>
    <property type="match status" value="1"/>
</dbReference>
<dbReference type="Gene3D" id="3.30.40.10">
    <property type="entry name" value="Zinc/RING finger domain, C3HC4 (zinc finger)"/>
    <property type="match status" value="1"/>
</dbReference>
<keyword evidence="7" id="KW-0175">Coiled coil</keyword>
<keyword evidence="13" id="KW-1185">Reference proteome</keyword>
<dbReference type="PANTHER" id="PTHR24099">
    <property type="entry name" value="E3 UBIQUITIN-PROTEIN LIGASE TRIM36-RELATED"/>
    <property type="match status" value="1"/>
</dbReference>
<dbReference type="PROSITE" id="PS00518">
    <property type="entry name" value="ZF_RING_1"/>
    <property type="match status" value="1"/>
</dbReference>
<evidence type="ECO:0000256" key="9">
    <source>
        <dbReference type="SAM" id="Phobius"/>
    </source>
</evidence>
<feature type="domain" description="COS" evidence="11">
    <location>
        <begin position="378"/>
        <end position="437"/>
    </location>
</feature>
<organism evidence="12 13">
    <name type="scientific">Tegillarca granosa</name>
    <name type="common">Malaysian cockle</name>
    <name type="synonym">Anadara granosa</name>
    <dbReference type="NCBI Taxonomy" id="220873"/>
    <lineage>
        <taxon>Eukaryota</taxon>
        <taxon>Metazoa</taxon>
        <taxon>Spiralia</taxon>
        <taxon>Lophotrochozoa</taxon>
        <taxon>Mollusca</taxon>
        <taxon>Bivalvia</taxon>
        <taxon>Autobranchia</taxon>
        <taxon>Pteriomorphia</taxon>
        <taxon>Arcoida</taxon>
        <taxon>Arcoidea</taxon>
        <taxon>Arcidae</taxon>
        <taxon>Tegillarca</taxon>
    </lineage>
</organism>
<dbReference type="InterPro" id="IPR027370">
    <property type="entry name" value="Znf-RING_euk"/>
</dbReference>
<evidence type="ECO:0000256" key="5">
    <source>
        <dbReference type="ARBA" id="ARBA00022786"/>
    </source>
</evidence>
<feature type="transmembrane region" description="Helical" evidence="9">
    <location>
        <begin position="539"/>
        <end position="559"/>
    </location>
</feature>
<evidence type="ECO:0000256" key="1">
    <source>
        <dbReference type="ARBA" id="ARBA00004496"/>
    </source>
</evidence>
<dbReference type="Gene3D" id="3.30.160.60">
    <property type="entry name" value="Classic Zinc Finger"/>
    <property type="match status" value="1"/>
</dbReference>
<dbReference type="Proteomes" id="UP001217089">
    <property type="component" value="Unassembled WGS sequence"/>
</dbReference>
<dbReference type="InterPro" id="IPR003649">
    <property type="entry name" value="Bbox_C"/>
</dbReference>
<dbReference type="Gene3D" id="1.20.5.170">
    <property type="match status" value="1"/>
</dbReference>
<evidence type="ECO:0000256" key="6">
    <source>
        <dbReference type="ARBA" id="ARBA00022833"/>
    </source>
</evidence>
<keyword evidence="4 8" id="KW-0863">Zinc-finger</keyword>
<dbReference type="CDD" id="cd16576">
    <property type="entry name" value="RING-HC_TRIM9-like_C-I"/>
    <property type="match status" value="1"/>
</dbReference>
<gene>
    <name evidence="12" type="ORF">KUTeg_013942</name>
</gene>
<evidence type="ECO:0000256" key="7">
    <source>
        <dbReference type="ARBA" id="ARBA00023054"/>
    </source>
</evidence>
<keyword evidence="3" id="KW-0479">Metal-binding</keyword>
<keyword evidence="9" id="KW-0812">Transmembrane</keyword>